<protein>
    <submittedName>
        <fullName evidence="1">Uncharacterized protein</fullName>
    </submittedName>
</protein>
<organism evidence="1 2">
    <name type="scientific">Portunus trituberculatus</name>
    <name type="common">Swimming crab</name>
    <name type="synonym">Neptunus trituberculatus</name>
    <dbReference type="NCBI Taxonomy" id="210409"/>
    <lineage>
        <taxon>Eukaryota</taxon>
        <taxon>Metazoa</taxon>
        <taxon>Ecdysozoa</taxon>
        <taxon>Arthropoda</taxon>
        <taxon>Crustacea</taxon>
        <taxon>Multicrustacea</taxon>
        <taxon>Malacostraca</taxon>
        <taxon>Eumalacostraca</taxon>
        <taxon>Eucarida</taxon>
        <taxon>Decapoda</taxon>
        <taxon>Pleocyemata</taxon>
        <taxon>Brachyura</taxon>
        <taxon>Eubrachyura</taxon>
        <taxon>Portunoidea</taxon>
        <taxon>Portunidae</taxon>
        <taxon>Portuninae</taxon>
        <taxon>Portunus</taxon>
    </lineage>
</organism>
<reference evidence="1 2" key="1">
    <citation type="submission" date="2019-05" db="EMBL/GenBank/DDBJ databases">
        <title>Another draft genome of Portunus trituberculatus and its Hox gene families provides insights of decapod evolution.</title>
        <authorList>
            <person name="Jeong J.-H."/>
            <person name="Song I."/>
            <person name="Kim S."/>
            <person name="Choi T."/>
            <person name="Kim D."/>
            <person name="Ryu S."/>
            <person name="Kim W."/>
        </authorList>
    </citation>
    <scope>NUCLEOTIDE SEQUENCE [LARGE SCALE GENOMIC DNA]</scope>
    <source>
        <tissue evidence="1">Muscle</tissue>
    </source>
</reference>
<sequence length="73" mass="8456">MKENKSIRKHLKDGTSYLKAHLLGNRCPELRSSTYTRTVDRIRTRALGDPSDPKTRKAPLYHLYPLISPFTFP</sequence>
<accession>A0A5B7G5W0</accession>
<dbReference type="AlphaFoldDB" id="A0A5B7G5W0"/>
<proteinExistence type="predicted"/>
<gene>
    <name evidence="1" type="ORF">E2C01_046830</name>
</gene>
<dbReference type="EMBL" id="VSRR010011274">
    <property type="protein sequence ID" value="MPC52949.1"/>
    <property type="molecule type" value="Genomic_DNA"/>
</dbReference>
<evidence type="ECO:0000313" key="2">
    <source>
        <dbReference type="Proteomes" id="UP000324222"/>
    </source>
</evidence>
<keyword evidence="2" id="KW-1185">Reference proteome</keyword>
<dbReference type="Proteomes" id="UP000324222">
    <property type="component" value="Unassembled WGS sequence"/>
</dbReference>
<comment type="caution">
    <text evidence="1">The sequence shown here is derived from an EMBL/GenBank/DDBJ whole genome shotgun (WGS) entry which is preliminary data.</text>
</comment>
<name>A0A5B7G5W0_PORTR</name>
<evidence type="ECO:0000313" key="1">
    <source>
        <dbReference type="EMBL" id="MPC52949.1"/>
    </source>
</evidence>